<dbReference type="Proteomes" id="UP000692954">
    <property type="component" value="Unassembled WGS sequence"/>
</dbReference>
<comment type="caution">
    <text evidence="1">The sequence shown here is derived from an EMBL/GenBank/DDBJ whole genome shotgun (WGS) entry which is preliminary data.</text>
</comment>
<name>A0A8S1QTE2_9CILI</name>
<sequence length="121" mass="14251">MSLNIYECEEEKTPAYDEQYENYKGDYSHILDLYNTGCQSPISSKWSNNRPHTGSYKYIRKVKLMKKQKSNQYTSEEQNFIIRKIVSSDGVNITKQKSNQSQLQKKANNKIIKMMKQLNLN</sequence>
<organism evidence="1 2">
    <name type="scientific">Paramecium sonneborni</name>
    <dbReference type="NCBI Taxonomy" id="65129"/>
    <lineage>
        <taxon>Eukaryota</taxon>
        <taxon>Sar</taxon>
        <taxon>Alveolata</taxon>
        <taxon>Ciliophora</taxon>
        <taxon>Intramacronucleata</taxon>
        <taxon>Oligohymenophorea</taxon>
        <taxon>Peniculida</taxon>
        <taxon>Parameciidae</taxon>
        <taxon>Paramecium</taxon>
    </lineage>
</organism>
<dbReference type="EMBL" id="CAJJDN010000115">
    <property type="protein sequence ID" value="CAD8117810.1"/>
    <property type="molecule type" value="Genomic_DNA"/>
</dbReference>
<dbReference type="AlphaFoldDB" id="A0A8S1QTE2"/>
<keyword evidence="2" id="KW-1185">Reference proteome</keyword>
<protein>
    <submittedName>
        <fullName evidence="1">Uncharacterized protein</fullName>
    </submittedName>
</protein>
<gene>
    <name evidence="1" type="ORF">PSON_ATCC_30995.1.T1150033</name>
</gene>
<evidence type="ECO:0000313" key="1">
    <source>
        <dbReference type="EMBL" id="CAD8117810.1"/>
    </source>
</evidence>
<proteinExistence type="predicted"/>
<accession>A0A8S1QTE2</accession>
<reference evidence="1" key="1">
    <citation type="submission" date="2021-01" db="EMBL/GenBank/DDBJ databases">
        <authorList>
            <consortium name="Genoscope - CEA"/>
            <person name="William W."/>
        </authorList>
    </citation>
    <scope>NUCLEOTIDE SEQUENCE</scope>
</reference>
<evidence type="ECO:0000313" key="2">
    <source>
        <dbReference type="Proteomes" id="UP000692954"/>
    </source>
</evidence>